<dbReference type="InterPro" id="IPR000182">
    <property type="entry name" value="GNAT_dom"/>
</dbReference>
<dbReference type="PANTHER" id="PTHR13947">
    <property type="entry name" value="GNAT FAMILY N-ACETYLTRANSFERASE"/>
    <property type="match status" value="1"/>
</dbReference>
<evidence type="ECO:0000313" key="3">
    <source>
        <dbReference type="EMBL" id="MBM7034946.1"/>
    </source>
</evidence>
<dbReference type="InterPro" id="IPR016181">
    <property type="entry name" value="Acyl_CoA_acyltransferase"/>
</dbReference>
<dbReference type="PROSITE" id="PS51186">
    <property type="entry name" value="GNAT"/>
    <property type="match status" value="1"/>
</dbReference>
<dbReference type="EMBL" id="JAFEUM010000001">
    <property type="protein sequence ID" value="MBM7034946.1"/>
    <property type="molecule type" value="Genomic_DNA"/>
</dbReference>
<keyword evidence="1" id="KW-0808">Transferase</keyword>
<accession>A0ABS2HD02</accession>
<keyword evidence="4" id="KW-1185">Reference proteome</keyword>
<dbReference type="RefSeq" id="WP_205157342.1">
    <property type="nucleotide sequence ID" value="NZ_JAFEUM010000001.1"/>
</dbReference>
<dbReference type="SUPFAM" id="SSF55729">
    <property type="entry name" value="Acyl-CoA N-acyltransferases (Nat)"/>
    <property type="match status" value="1"/>
</dbReference>
<evidence type="ECO:0000313" key="4">
    <source>
        <dbReference type="Proteomes" id="UP000809621"/>
    </source>
</evidence>
<gene>
    <name evidence="3" type="ORF">JQC93_00895</name>
</gene>
<comment type="caution">
    <text evidence="3">The sequence shown here is derived from an EMBL/GenBank/DDBJ whole genome shotgun (WGS) entry which is preliminary data.</text>
</comment>
<dbReference type="Pfam" id="PF00583">
    <property type="entry name" value="Acetyltransf_1"/>
    <property type="match status" value="1"/>
</dbReference>
<feature type="domain" description="N-acetyltransferase" evidence="2">
    <location>
        <begin position="3"/>
        <end position="162"/>
    </location>
</feature>
<dbReference type="InterPro" id="IPR050769">
    <property type="entry name" value="NAT_camello-type"/>
</dbReference>
<organism evidence="3 4">
    <name type="scientific">Vibrio ulleungensis</name>
    <dbReference type="NCBI Taxonomy" id="2807619"/>
    <lineage>
        <taxon>Bacteria</taxon>
        <taxon>Pseudomonadati</taxon>
        <taxon>Pseudomonadota</taxon>
        <taxon>Gammaproteobacteria</taxon>
        <taxon>Vibrionales</taxon>
        <taxon>Vibrionaceae</taxon>
        <taxon>Vibrio</taxon>
    </lineage>
</organism>
<evidence type="ECO:0000259" key="2">
    <source>
        <dbReference type="PROSITE" id="PS51186"/>
    </source>
</evidence>
<dbReference type="PANTHER" id="PTHR13947:SF37">
    <property type="entry name" value="LD18367P"/>
    <property type="match status" value="1"/>
</dbReference>
<name>A0ABS2HD02_9VIBR</name>
<dbReference type="CDD" id="cd04301">
    <property type="entry name" value="NAT_SF"/>
    <property type="match status" value="1"/>
</dbReference>
<evidence type="ECO:0000256" key="1">
    <source>
        <dbReference type="ARBA" id="ARBA00022679"/>
    </source>
</evidence>
<reference evidence="3 4" key="1">
    <citation type="submission" date="2021-02" db="EMBL/GenBank/DDBJ databases">
        <authorList>
            <person name="Park J.-S."/>
        </authorList>
    </citation>
    <scope>NUCLEOTIDE SEQUENCE [LARGE SCALE GENOMIC DNA]</scope>
    <source>
        <strain evidence="3 4">188UL20-2</strain>
    </source>
</reference>
<sequence>MTLTIEPIQPVHDLAIAEIIRQVGEEFGAVGDGFGPSDAEVDHMSQHYSQANKSVYYVALVGCKVVGGCGLAAFEGAPNPQTCELRKLFILPEYRALGLGRKLTAMCLDFAEQQGYTQCYLDTLSSMLSAIRMYQKFGFEHLDQPMPGTIHNGCDVWMQKTL</sequence>
<protein>
    <submittedName>
        <fullName evidence="3">GNAT family N-acetyltransferase</fullName>
    </submittedName>
</protein>
<proteinExistence type="predicted"/>
<dbReference type="Gene3D" id="3.40.630.30">
    <property type="match status" value="1"/>
</dbReference>
<dbReference type="Proteomes" id="UP000809621">
    <property type="component" value="Unassembled WGS sequence"/>
</dbReference>